<reference evidence="1" key="2">
    <citation type="submission" date="2025-09" db="UniProtKB">
        <authorList>
            <consortium name="Ensembl"/>
        </authorList>
    </citation>
    <scope>IDENTIFICATION</scope>
</reference>
<protein>
    <submittedName>
        <fullName evidence="1">THADA armadillo repeat containing</fullName>
    </submittedName>
</protein>
<evidence type="ECO:0000313" key="1">
    <source>
        <dbReference type="Ensembl" id="ENSCWAP00000023941.1"/>
    </source>
</evidence>
<dbReference type="Proteomes" id="UP000694540">
    <property type="component" value="Unplaced"/>
</dbReference>
<keyword evidence="2" id="KW-1185">Reference proteome</keyword>
<name>A0A8C3YLJ3_9CETA</name>
<organism evidence="1 2">
    <name type="scientific">Catagonus wagneri</name>
    <name type="common">Chacoan peccary</name>
    <dbReference type="NCBI Taxonomy" id="51154"/>
    <lineage>
        <taxon>Eukaryota</taxon>
        <taxon>Metazoa</taxon>
        <taxon>Chordata</taxon>
        <taxon>Craniata</taxon>
        <taxon>Vertebrata</taxon>
        <taxon>Euteleostomi</taxon>
        <taxon>Mammalia</taxon>
        <taxon>Eutheria</taxon>
        <taxon>Laurasiatheria</taxon>
        <taxon>Artiodactyla</taxon>
        <taxon>Suina</taxon>
        <taxon>Tayassuidae</taxon>
        <taxon>Catagonus</taxon>
    </lineage>
</organism>
<dbReference type="GO" id="GO:0030488">
    <property type="term" value="P:tRNA methylation"/>
    <property type="evidence" value="ECO:0007669"/>
    <property type="project" value="TreeGrafter"/>
</dbReference>
<accession>A0A8C3YLJ3</accession>
<dbReference type="PANTHER" id="PTHR14387">
    <property type="entry name" value="THADA/DEATH RECEPTOR INTERACTING PROTEIN"/>
    <property type="match status" value="1"/>
</dbReference>
<dbReference type="AlphaFoldDB" id="A0A8C3YLJ3"/>
<dbReference type="GO" id="GO:0005829">
    <property type="term" value="C:cytosol"/>
    <property type="evidence" value="ECO:0007669"/>
    <property type="project" value="TreeGrafter"/>
</dbReference>
<reference evidence="1" key="1">
    <citation type="submission" date="2025-08" db="UniProtKB">
        <authorList>
            <consortium name="Ensembl"/>
        </authorList>
    </citation>
    <scope>IDENTIFICATION</scope>
</reference>
<sequence length="274" mass="30861">MGVKKKKETEVISLTICHQDLETLRSLADAEGKNLASLLLHCVQLTDGVSQIHYVKQIVPLLEKANKNGMCDPTIQSCLDILAGIYLSLNVKNPLKKVLASSLNGLPELFLTEATQSFTSRLQEELNTTDLYSYRKVIDNISSCVENFDLVLHFLQKSLIEISEENRKLTGNHIVQTQLMNDLLVGIRVSMTLVQKVQGFQKMHLMSSPTWQSMCELLSIFTKFLSDDDLLQTIQSTSGLAVILFIKAMFQPPEKIPDLCCLFSSIFQHPKRFL</sequence>
<dbReference type="GeneTree" id="ENSGT00390000015500"/>
<evidence type="ECO:0000313" key="2">
    <source>
        <dbReference type="Proteomes" id="UP000694540"/>
    </source>
</evidence>
<gene>
    <name evidence="1" type="primary">THADA</name>
</gene>
<dbReference type="PANTHER" id="PTHR14387:SF7">
    <property type="entry name" value="THYROID ADENOMA-ASSOCIATED PROTEIN"/>
    <property type="match status" value="1"/>
</dbReference>
<proteinExistence type="predicted"/>
<dbReference type="InterPro" id="IPR051954">
    <property type="entry name" value="tRNA_methyltransferase_THADA"/>
</dbReference>
<dbReference type="Ensembl" id="ENSCWAT00000025950.1">
    <property type="protein sequence ID" value="ENSCWAP00000023941.1"/>
    <property type="gene ID" value="ENSCWAG00000017952.1"/>
</dbReference>